<dbReference type="InterPro" id="IPR053163">
    <property type="entry name" value="HTH-type_regulator_Rgg"/>
</dbReference>
<dbReference type="Proteomes" id="UP000051529">
    <property type="component" value="Unassembled WGS sequence"/>
</dbReference>
<protein>
    <submittedName>
        <fullName evidence="2">Transcriptional regulator</fullName>
    </submittedName>
</protein>
<dbReference type="CDD" id="cd00093">
    <property type="entry name" value="HTH_XRE"/>
    <property type="match status" value="1"/>
</dbReference>
<accession>A0A0R2KU24</accession>
<dbReference type="AlphaFoldDB" id="A0A0R2KU24"/>
<evidence type="ECO:0000259" key="1">
    <source>
        <dbReference type="PROSITE" id="PS50943"/>
    </source>
</evidence>
<dbReference type="GO" id="GO:0003677">
    <property type="term" value="F:DNA binding"/>
    <property type="evidence" value="ECO:0007669"/>
    <property type="project" value="InterPro"/>
</dbReference>
<dbReference type="SMART" id="SM00530">
    <property type="entry name" value="HTH_XRE"/>
    <property type="match status" value="1"/>
</dbReference>
<dbReference type="PROSITE" id="PS50943">
    <property type="entry name" value="HTH_CROC1"/>
    <property type="match status" value="1"/>
</dbReference>
<proteinExistence type="predicted"/>
<dbReference type="Pfam" id="PF01381">
    <property type="entry name" value="HTH_3"/>
    <property type="match status" value="1"/>
</dbReference>
<reference evidence="2 3" key="1">
    <citation type="journal article" date="2015" name="Genome Announc.">
        <title>Expanding the biotechnology potential of lactobacilli through comparative genomics of 213 strains and associated genera.</title>
        <authorList>
            <person name="Sun Z."/>
            <person name="Harris H.M."/>
            <person name="McCann A."/>
            <person name="Guo C."/>
            <person name="Argimon S."/>
            <person name="Zhang W."/>
            <person name="Yang X."/>
            <person name="Jeffery I.B."/>
            <person name="Cooney J.C."/>
            <person name="Kagawa T.F."/>
            <person name="Liu W."/>
            <person name="Song Y."/>
            <person name="Salvetti E."/>
            <person name="Wrobel A."/>
            <person name="Rasinkangas P."/>
            <person name="Parkhill J."/>
            <person name="Rea M.C."/>
            <person name="O'Sullivan O."/>
            <person name="Ritari J."/>
            <person name="Douillard F.P."/>
            <person name="Paul Ross R."/>
            <person name="Yang R."/>
            <person name="Briner A.E."/>
            <person name="Felis G.E."/>
            <person name="de Vos W.M."/>
            <person name="Barrangou R."/>
            <person name="Klaenhammer T.R."/>
            <person name="Caufield P.W."/>
            <person name="Cui Y."/>
            <person name="Zhang H."/>
            <person name="O'Toole P.W."/>
        </authorList>
    </citation>
    <scope>NUCLEOTIDE SEQUENCE [LARGE SCALE GENOMIC DNA]</scope>
    <source>
        <strain evidence="2 3">DSM 16698</strain>
    </source>
</reference>
<evidence type="ECO:0000313" key="3">
    <source>
        <dbReference type="Proteomes" id="UP000051529"/>
    </source>
</evidence>
<organism evidence="2 3">
    <name type="scientific">Lactobacillus amylovorus subsp. animalium DSM 16698</name>
    <dbReference type="NCBI Taxonomy" id="695563"/>
    <lineage>
        <taxon>Bacteria</taxon>
        <taxon>Bacillati</taxon>
        <taxon>Bacillota</taxon>
        <taxon>Bacilli</taxon>
        <taxon>Lactobacillales</taxon>
        <taxon>Lactobacillaceae</taxon>
        <taxon>Lactobacillus</taxon>
        <taxon>Lactobacillus amylovorus subsp. animalium</taxon>
    </lineage>
</organism>
<gene>
    <name evidence="2" type="ORF">IV44_GL000515</name>
</gene>
<dbReference type="InterPro" id="IPR010982">
    <property type="entry name" value="Lambda_DNA-bd_dom_sf"/>
</dbReference>
<comment type="caution">
    <text evidence="2">The sequence shown here is derived from an EMBL/GenBank/DDBJ whole genome shotgun (WGS) entry which is preliminary data.</text>
</comment>
<name>A0A0R2KU24_LACAM</name>
<dbReference type="SUPFAM" id="SSF47413">
    <property type="entry name" value="lambda repressor-like DNA-binding domains"/>
    <property type="match status" value="1"/>
</dbReference>
<dbReference type="InterPro" id="IPR001387">
    <property type="entry name" value="Cro/C1-type_HTH"/>
</dbReference>
<dbReference type="PATRIC" id="fig|695563.3.peg.564"/>
<sequence>MGRKTMTIGEQLKKFRLLLGLAQQEMAAGIVTPSFYSRVERDLNEITIDKLVEILNIHDISLYDFFSVFDSENLPTSNLVRKMYLYFDDRDLDKLIELKKSVKNRDALLYLKLKLIIADLKGSVNKIPRNKQEELKDLCLKEDINLQKDFWNIAISTSLYRFDELTGIVKYILNNSTKFDLNNEQLLLSLLNLLIKYLDRCYQEKQYAELKQVKKFVNTLPNQWSIVFHKLVVKYYFALFNNEYDLASKILDLICQSGYQHYAKTLPQIEGEDIC</sequence>
<feature type="domain" description="HTH cro/C1-type" evidence="1">
    <location>
        <begin position="12"/>
        <end position="65"/>
    </location>
</feature>
<dbReference type="EMBL" id="JQBQ01000002">
    <property type="protein sequence ID" value="KRN92928.1"/>
    <property type="molecule type" value="Genomic_DNA"/>
</dbReference>
<evidence type="ECO:0000313" key="2">
    <source>
        <dbReference type="EMBL" id="KRN92928.1"/>
    </source>
</evidence>
<dbReference type="PANTHER" id="PTHR37038">
    <property type="entry name" value="TRANSCRIPTIONAL REGULATOR-RELATED"/>
    <property type="match status" value="1"/>
</dbReference>
<dbReference type="Gene3D" id="1.10.260.40">
    <property type="entry name" value="lambda repressor-like DNA-binding domains"/>
    <property type="match status" value="1"/>
</dbReference>